<dbReference type="BioCyc" id="PMAR59922:G1G80-2635-MONOMER"/>
<organism evidence="7 8">
    <name type="scientific">Prochlorococcus marinus (strain MIT 9303)</name>
    <dbReference type="NCBI Taxonomy" id="59922"/>
    <lineage>
        <taxon>Bacteria</taxon>
        <taxon>Bacillati</taxon>
        <taxon>Cyanobacteriota</taxon>
        <taxon>Cyanophyceae</taxon>
        <taxon>Synechococcales</taxon>
        <taxon>Prochlorococcaceae</taxon>
        <taxon>Prochlorococcus</taxon>
    </lineage>
</organism>
<evidence type="ECO:0000256" key="2">
    <source>
        <dbReference type="ARBA" id="ARBA00022692"/>
    </source>
</evidence>
<feature type="transmembrane region" description="Helical" evidence="5">
    <location>
        <begin position="231"/>
        <end position="250"/>
    </location>
</feature>
<feature type="transmembrane region" description="Helical" evidence="5">
    <location>
        <begin position="55"/>
        <end position="74"/>
    </location>
</feature>
<sequence>MARCRPAAATSMGWLVFQWGLFLLPSSALLAGLLLLTALLLGSCQRQQPFWRDPWNWPLLIAALLMLVGCVQAYSGGRAWVGLGNWLPFFWAFWGFQPYLVSDEARRRCALWLVAGTFPVVITGLGQLWWGWQGPWQLFGGLIVWFMAPGGEPTGRLSGLFDYANIAGAWLALVWPFCLAALLQPALSRFQRSVALGVAIAVVAALVLTDSRNAWGGLMLAIPFVFGPARWPWLLPLMVLALLPVTLAALPGSPSGLQQWARTFVPEGIWARLNDMRYIQDRELMSTRMSQWGVALQFIDSRPWLGWGAAAFSVLYPLRTGQWHGHAHNLPLELAVSHGIPVALLVVGTALALLITVLRRGVLTCGVLISRGLSSTVFDRAWWTASLILVVMHATDMPFFDSRLNIAGWILLAGLRCIILPQQSLQHPRLGLDDDVR</sequence>
<dbReference type="InterPro" id="IPR051533">
    <property type="entry name" value="WaaL-like"/>
</dbReference>
<protein>
    <recommendedName>
        <fullName evidence="6">O-antigen ligase-related domain-containing protein</fullName>
    </recommendedName>
</protein>
<dbReference type="STRING" id="59922.P9303_30011"/>
<dbReference type="PANTHER" id="PTHR37422">
    <property type="entry name" value="TEICHURONIC ACID BIOSYNTHESIS PROTEIN TUAE"/>
    <property type="match status" value="1"/>
</dbReference>
<dbReference type="GO" id="GO:0016020">
    <property type="term" value="C:membrane"/>
    <property type="evidence" value="ECO:0007669"/>
    <property type="project" value="UniProtKB-SubCell"/>
</dbReference>
<keyword evidence="4 5" id="KW-0472">Membrane</keyword>
<evidence type="ECO:0000259" key="6">
    <source>
        <dbReference type="Pfam" id="PF04932"/>
    </source>
</evidence>
<dbReference type="Pfam" id="PF04932">
    <property type="entry name" value="Wzy_C"/>
    <property type="match status" value="1"/>
</dbReference>
<dbReference type="Proteomes" id="UP000002274">
    <property type="component" value="Chromosome"/>
</dbReference>
<proteinExistence type="predicted"/>
<evidence type="ECO:0000313" key="8">
    <source>
        <dbReference type="Proteomes" id="UP000002274"/>
    </source>
</evidence>
<dbReference type="PANTHER" id="PTHR37422:SF13">
    <property type="entry name" value="LIPOPOLYSACCHARIDE BIOSYNTHESIS PROTEIN PA4999-RELATED"/>
    <property type="match status" value="1"/>
</dbReference>
<feature type="transmembrane region" description="Helical" evidence="5">
    <location>
        <begin position="342"/>
        <end position="369"/>
    </location>
</feature>
<feature type="domain" description="O-antigen ligase-related" evidence="6">
    <location>
        <begin position="198"/>
        <end position="346"/>
    </location>
</feature>
<accession>A2CE21</accession>
<keyword evidence="3 5" id="KW-1133">Transmembrane helix</keyword>
<evidence type="ECO:0000256" key="1">
    <source>
        <dbReference type="ARBA" id="ARBA00004141"/>
    </source>
</evidence>
<feature type="transmembrane region" description="Helical" evidence="5">
    <location>
        <begin position="20"/>
        <end position="43"/>
    </location>
</feature>
<feature type="transmembrane region" description="Helical" evidence="5">
    <location>
        <begin position="80"/>
        <end position="97"/>
    </location>
</feature>
<evidence type="ECO:0000256" key="4">
    <source>
        <dbReference type="ARBA" id="ARBA00023136"/>
    </source>
</evidence>
<gene>
    <name evidence="7" type="ordered locus">P9303_30011</name>
</gene>
<keyword evidence="2 5" id="KW-0812">Transmembrane</keyword>
<dbReference type="EMBL" id="CP000554">
    <property type="protein sequence ID" value="ABM79731.1"/>
    <property type="molecule type" value="Genomic_DNA"/>
</dbReference>
<dbReference type="RefSeq" id="WP_011827569.1">
    <property type="nucleotide sequence ID" value="NC_008820.1"/>
</dbReference>
<dbReference type="KEGG" id="pmf:P9303_30011"/>
<dbReference type="InterPro" id="IPR007016">
    <property type="entry name" value="O-antigen_ligase-rel_domated"/>
</dbReference>
<feature type="transmembrane region" description="Helical" evidence="5">
    <location>
        <begin position="109"/>
        <end position="130"/>
    </location>
</feature>
<comment type="subcellular location">
    <subcellularLocation>
        <location evidence="1">Membrane</location>
        <topology evidence="1">Multi-pass membrane protein</topology>
    </subcellularLocation>
</comment>
<dbReference type="AlphaFoldDB" id="A2CE21"/>
<evidence type="ECO:0000313" key="7">
    <source>
        <dbReference type="EMBL" id="ABM79731.1"/>
    </source>
</evidence>
<reference evidence="7 8" key="1">
    <citation type="journal article" date="2007" name="PLoS Genet.">
        <title>Patterns and implications of gene gain and loss in the evolution of Prochlorococcus.</title>
        <authorList>
            <person name="Kettler G.C."/>
            <person name="Martiny A.C."/>
            <person name="Huang K."/>
            <person name="Zucker J."/>
            <person name="Coleman M.L."/>
            <person name="Rodrigue S."/>
            <person name="Chen F."/>
            <person name="Lapidus A."/>
            <person name="Ferriera S."/>
            <person name="Johnson J."/>
            <person name="Steglich C."/>
            <person name="Church G.M."/>
            <person name="Richardson P."/>
            <person name="Chisholm S.W."/>
        </authorList>
    </citation>
    <scope>NUCLEOTIDE SEQUENCE [LARGE SCALE GENOMIC DNA]</scope>
    <source>
        <strain evidence="7 8">MIT 9303</strain>
    </source>
</reference>
<evidence type="ECO:0000256" key="3">
    <source>
        <dbReference type="ARBA" id="ARBA00022989"/>
    </source>
</evidence>
<feature type="transmembrane region" description="Helical" evidence="5">
    <location>
        <begin position="304"/>
        <end position="322"/>
    </location>
</feature>
<dbReference type="HOGENOM" id="CLU_052475_0_0_3"/>
<feature type="transmembrane region" description="Helical" evidence="5">
    <location>
        <begin position="194"/>
        <end position="211"/>
    </location>
</feature>
<evidence type="ECO:0000256" key="5">
    <source>
        <dbReference type="SAM" id="Phobius"/>
    </source>
</evidence>
<feature type="transmembrane region" description="Helical" evidence="5">
    <location>
        <begin position="163"/>
        <end position="182"/>
    </location>
</feature>
<name>A2CE21_PROM3</name>